<dbReference type="InterPro" id="IPR000413">
    <property type="entry name" value="Integrin_alpha"/>
</dbReference>
<dbReference type="EMBL" id="BAAART010000126">
    <property type="protein sequence ID" value="GAA2249148.1"/>
    <property type="molecule type" value="Genomic_DNA"/>
</dbReference>
<evidence type="ECO:0000256" key="3">
    <source>
        <dbReference type="ARBA" id="ARBA00023180"/>
    </source>
</evidence>
<keyword evidence="3" id="KW-0325">Glycoprotein</keyword>
<dbReference type="SUPFAM" id="SSF69318">
    <property type="entry name" value="Integrin alpha N-terminal domain"/>
    <property type="match status" value="1"/>
</dbReference>
<evidence type="ECO:0000313" key="5">
    <source>
        <dbReference type="EMBL" id="GAA2249148.1"/>
    </source>
</evidence>
<dbReference type="InterPro" id="IPR013519">
    <property type="entry name" value="Int_alpha_beta-p"/>
</dbReference>
<proteinExistence type="predicted"/>
<dbReference type="Gene3D" id="2.130.10.130">
    <property type="entry name" value="Integrin alpha, N-terminal"/>
    <property type="match status" value="1"/>
</dbReference>
<keyword evidence="6" id="KW-1185">Reference proteome</keyword>
<dbReference type="InterPro" id="IPR013517">
    <property type="entry name" value="FG-GAP"/>
</dbReference>
<name>A0ABN3E5K0_9ACTN</name>
<evidence type="ECO:0008006" key="7">
    <source>
        <dbReference type="Google" id="ProtNLM"/>
    </source>
</evidence>
<dbReference type="InterPro" id="IPR028994">
    <property type="entry name" value="Integrin_alpha_N"/>
</dbReference>
<feature type="region of interest" description="Disordered" evidence="4">
    <location>
        <begin position="120"/>
        <end position="139"/>
    </location>
</feature>
<gene>
    <name evidence="5" type="ORF">GCM10010104_52040</name>
</gene>
<keyword evidence="1" id="KW-0732">Signal</keyword>
<comment type="caution">
    <text evidence="5">The sequence shown here is derived from an EMBL/GenBank/DDBJ whole genome shotgun (WGS) entry which is preliminary data.</text>
</comment>
<protein>
    <recommendedName>
        <fullName evidence="7">FG-GAP repeat-containing protein</fullName>
    </recommendedName>
</protein>
<dbReference type="Proteomes" id="UP001501474">
    <property type="component" value="Unassembled WGS sequence"/>
</dbReference>
<dbReference type="PROSITE" id="PS51470">
    <property type="entry name" value="FG_GAP"/>
    <property type="match status" value="1"/>
</dbReference>
<evidence type="ECO:0000256" key="1">
    <source>
        <dbReference type="ARBA" id="ARBA00022729"/>
    </source>
</evidence>
<sequence>MAVVYGSAKGLDLKHKQIVGQNTPGVPGVSETDEDYGSGLAVGDLDGDGAADLVVGAPGEDVGEVQSDGTFAVLWGGKRGLSGGTAVATGTEEDRVDAETPALGDFNGDGHLDLATGKPSAVRAVRPHHGRCEEPDPGS</sequence>
<evidence type="ECO:0000256" key="2">
    <source>
        <dbReference type="ARBA" id="ARBA00022737"/>
    </source>
</evidence>
<accession>A0ABN3E5K0</accession>
<evidence type="ECO:0000256" key="4">
    <source>
        <dbReference type="SAM" id="MobiDB-lite"/>
    </source>
</evidence>
<evidence type="ECO:0000313" key="6">
    <source>
        <dbReference type="Proteomes" id="UP001501474"/>
    </source>
</evidence>
<reference evidence="5 6" key="1">
    <citation type="journal article" date="2019" name="Int. J. Syst. Evol. Microbiol.">
        <title>The Global Catalogue of Microorganisms (GCM) 10K type strain sequencing project: providing services to taxonomists for standard genome sequencing and annotation.</title>
        <authorList>
            <consortium name="The Broad Institute Genomics Platform"/>
            <consortium name="The Broad Institute Genome Sequencing Center for Infectious Disease"/>
            <person name="Wu L."/>
            <person name="Ma J."/>
        </authorList>
    </citation>
    <scope>NUCLEOTIDE SEQUENCE [LARGE SCALE GENOMIC DNA]</scope>
    <source>
        <strain evidence="5 6">JCM 3053</strain>
    </source>
</reference>
<feature type="compositionally biased region" description="Basic and acidic residues" evidence="4">
    <location>
        <begin position="130"/>
        <end position="139"/>
    </location>
</feature>
<dbReference type="Pfam" id="PF01839">
    <property type="entry name" value="FG-GAP"/>
    <property type="match status" value="2"/>
</dbReference>
<dbReference type="PRINTS" id="PR01185">
    <property type="entry name" value="INTEGRINA"/>
</dbReference>
<organism evidence="5 6">
    <name type="scientific">Streptomyces indiaensis</name>
    <dbReference type="NCBI Taxonomy" id="284033"/>
    <lineage>
        <taxon>Bacteria</taxon>
        <taxon>Bacillati</taxon>
        <taxon>Actinomycetota</taxon>
        <taxon>Actinomycetes</taxon>
        <taxon>Kitasatosporales</taxon>
        <taxon>Streptomycetaceae</taxon>
        <taxon>Streptomyces</taxon>
    </lineage>
</organism>
<dbReference type="RefSeq" id="WP_234845853.1">
    <property type="nucleotide sequence ID" value="NZ_BAAART010000126.1"/>
</dbReference>
<keyword evidence="2" id="KW-0677">Repeat</keyword>